<dbReference type="GO" id="GO:0005524">
    <property type="term" value="F:ATP binding"/>
    <property type="evidence" value="ECO:0007669"/>
    <property type="project" value="UniProtKB-KW"/>
</dbReference>
<sequence length="617" mass="68144">MTPEERREVLGRFPHWLRDVDAHLPICAQFILHGNVRDDHLVPDGEHHRFRRTVDAIDALLTLNTFEAVLTYDPVAGLRANEPETAQRALHDLSGDETWSAPDGQLLSIERLTELVRVVQPTIQPKRRIALIVDYVSQFAPTGEPLSEAHHALFRTALQRVHNTQRTSGAAIGRAPLFNPVLWIVDRPSDLPGWMVGTSDGIHQVPIPLPTLDARSQAAGQIAVGLAQQPAPPGPMSGEELSIFATRTEGMTLRSMREVVRLAQDQRISSGDIDDAVRMYRVGLLENPWSQASLKDKIRTAEDYMRGRVLGQPSAIRRSLDILMRSTTGMTAAHAGGTAAGPRGVLFFAGPTGVGKTELAKTLTEVIFGNADAYIRFDMSEFGHEGSDLRLMGAPPGYVGHEAGGELTNAIRQRPFSLVLFDEIEKADQRIMDKFLQILSDGRLTDGSGATVHFSESLIVFTSNKGMADPLPSGELPHPDMTYDDLDDHVRRAIGRHFTEHLGRPEILNRIGDNIVVFDYIRPDIAAHLLEVFVRNAIRRAKTLHGIDVRLSEKAMAVLAEQCCAHLEMGGRGIGQRVESVLTNPLARAVFFHDDPNRPIQVDDIVQEEGAWNLVVR</sequence>
<feature type="domain" description="AAA+ ATPase" evidence="3">
    <location>
        <begin position="342"/>
        <end position="508"/>
    </location>
</feature>
<dbReference type="AlphaFoldDB" id="A0A417XYH2"/>
<organism evidence="4 5">
    <name type="scientific">Nocardioides immobilis</name>
    <dbReference type="NCBI Taxonomy" id="2049295"/>
    <lineage>
        <taxon>Bacteria</taxon>
        <taxon>Bacillati</taxon>
        <taxon>Actinomycetota</taxon>
        <taxon>Actinomycetes</taxon>
        <taxon>Propionibacteriales</taxon>
        <taxon>Nocardioidaceae</taxon>
        <taxon>Nocardioides</taxon>
    </lineage>
</organism>
<dbReference type="PANTHER" id="PTHR11638">
    <property type="entry name" value="ATP-DEPENDENT CLP PROTEASE"/>
    <property type="match status" value="1"/>
</dbReference>
<accession>A0A417XYH2</accession>
<dbReference type="InterPro" id="IPR001270">
    <property type="entry name" value="ClpA/B"/>
</dbReference>
<dbReference type="SMART" id="SM00382">
    <property type="entry name" value="AAA"/>
    <property type="match status" value="1"/>
</dbReference>
<name>A0A417XYH2_9ACTN</name>
<dbReference type="EMBL" id="QXGH01000024">
    <property type="protein sequence ID" value="RHW25418.1"/>
    <property type="molecule type" value="Genomic_DNA"/>
</dbReference>
<reference evidence="4 5" key="1">
    <citation type="submission" date="2018-09" db="EMBL/GenBank/DDBJ databases">
        <title>Genome sequencing of Nocardioides immobilis CCTCC AB 2017083 for comparison to Nocardioides silvaticus.</title>
        <authorList>
            <person name="Li C."/>
            <person name="Wang G."/>
        </authorList>
    </citation>
    <scope>NUCLEOTIDE SEQUENCE [LARGE SCALE GENOMIC DNA]</scope>
    <source>
        <strain evidence="4 5">CCTCC AB 2017083</strain>
    </source>
</reference>
<dbReference type="CDD" id="cd19499">
    <property type="entry name" value="RecA-like_ClpB_Hsp104-like"/>
    <property type="match status" value="1"/>
</dbReference>
<protein>
    <submittedName>
        <fullName evidence="4">ATP-dependent Clp protease ATP-binding subunit</fullName>
    </submittedName>
</protein>
<dbReference type="Gene3D" id="3.40.50.300">
    <property type="entry name" value="P-loop containing nucleotide triphosphate hydrolases"/>
    <property type="match status" value="1"/>
</dbReference>
<dbReference type="Pfam" id="PF07724">
    <property type="entry name" value="AAA_2"/>
    <property type="match status" value="1"/>
</dbReference>
<keyword evidence="2 4" id="KW-0067">ATP-binding</keyword>
<dbReference type="PANTHER" id="PTHR11638:SF18">
    <property type="entry name" value="HEAT SHOCK PROTEIN 104"/>
    <property type="match status" value="1"/>
</dbReference>
<dbReference type="InterPro" id="IPR027417">
    <property type="entry name" value="P-loop_NTPase"/>
</dbReference>
<keyword evidence="1" id="KW-0547">Nucleotide-binding</keyword>
<dbReference type="Proteomes" id="UP000283644">
    <property type="component" value="Unassembled WGS sequence"/>
</dbReference>
<dbReference type="GO" id="GO:0008233">
    <property type="term" value="F:peptidase activity"/>
    <property type="evidence" value="ECO:0007669"/>
    <property type="project" value="UniProtKB-KW"/>
</dbReference>
<dbReference type="GO" id="GO:0006508">
    <property type="term" value="P:proteolysis"/>
    <property type="evidence" value="ECO:0007669"/>
    <property type="project" value="UniProtKB-KW"/>
</dbReference>
<keyword evidence="4" id="KW-0378">Hydrolase</keyword>
<proteinExistence type="predicted"/>
<dbReference type="RefSeq" id="WP_118926933.1">
    <property type="nucleotide sequence ID" value="NZ_QXGH01000024.1"/>
</dbReference>
<evidence type="ECO:0000313" key="5">
    <source>
        <dbReference type="Proteomes" id="UP000283644"/>
    </source>
</evidence>
<dbReference type="GO" id="GO:0016887">
    <property type="term" value="F:ATP hydrolysis activity"/>
    <property type="evidence" value="ECO:0007669"/>
    <property type="project" value="InterPro"/>
</dbReference>
<comment type="caution">
    <text evidence="4">The sequence shown here is derived from an EMBL/GenBank/DDBJ whole genome shotgun (WGS) entry which is preliminary data.</text>
</comment>
<evidence type="ECO:0000259" key="3">
    <source>
        <dbReference type="SMART" id="SM00382"/>
    </source>
</evidence>
<dbReference type="OrthoDB" id="3170949at2"/>
<keyword evidence="5" id="KW-1185">Reference proteome</keyword>
<evidence type="ECO:0000256" key="1">
    <source>
        <dbReference type="ARBA" id="ARBA00022741"/>
    </source>
</evidence>
<evidence type="ECO:0000256" key="2">
    <source>
        <dbReference type="ARBA" id="ARBA00022840"/>
    </source>
</evidence>
<dbReference type="InterPro" id="IPR050130">
    <property type="entry name" value="ClpA_ClpB"/>
</dbReference>
<keyword evidence="4" id="KW-0645">Protease</keyword>
<dbReference type="GO" id="GO:0005737">
    <property type="term" value="C:cytoplasm"/>
    <property type="evidence" value="ECO:0007669"/>
    <property type="project" value="TreeGrafter"/>
</dbReference>
<gene>
    <name evidence="4" type="ORF">D0Z08_19520</name>
</gene>
<dbReference type="SUPFAM" id="SSF52540">
    <property type="entry name" value="P-loop containing nucleoside triphosphate hydrolases"/>
    <property type="match status" value="1"/>
</dbReference>
<dbReference type="InterPro" id="IPR003959">
    <property type="entry name" value="ATPase_AAA_core"/>
</dbReference>
<evidence type="ECO:0000313" key="4">
    <source>
        <dbReference type="EMBL" id="RHW25418.1"/>
    </source>
</evidence>
<dbReference type="InterPro" id="IPR003593">
    <property type="entry name" value="AAA+_ATPase"/>
</dbReference>
<dbReference type="PRINTS" id="PR00300">
    <property type="entry name" value="CLPPROTEASEA"/>
</dbReference>
<dbReference type="GO" id="GO:0034605">
    <property type="term" value="P:cellular response to heat"/>
    <property type="evidence" value="ECO:0007669"/>
    <property type="project" value="TreeGrafter"/>
</dbReference>